<protein>
    <recommendedName>
        <fullName evidence="6">PhoH-like protein</fullName>
    </recommendedName>
</protein>
<dbReference type="InterPro" id="IPR027417">
    <property type="entry name" value="P-loop_NTPase"/>
</dbReference>
<evidence type="ECO:0000256" key="2">
    <source>
        <dbReference type="ARBA" id="ARBA00010393"/>
    </source>
</evidence>
<organism evidence="8 9">
    <name type="scientific">Eiseniibacteriota bacterium</name>
    <dbReference type="NCBI Taxonomy" id="2212470"/>
    <lineage>
        <taxon>Bacteria</taxon>
        <taxon>Candidatus Eiseniibacteriota</taxon>
    </lineage>
</organism>
<dbReference type="FunFam" id="3.40.50.300:FF:000013">
    <property type="entry name" value="PhoH family ATPase"/>
    <property type="match status" value="1"/>
</dbReference>
<name>A0A7Y2E844_UNCEI</name>
<dbReference type="Proteomes" id="UP000547674">
    <property type="component" value="Unassembled WGS sequence"/>
</dbReference>
<dbReference type="SUPFAM" id="SSF52540">
    <property type="entry name" value="P-loop containing nucleoside triphosphate hydrolases"/>
    <property type="match status" value="1"/>
</dbReference>
<keyword evidence="3" id="KW-0963">Cytoplasm</keyword>
<comment type="similarity">
    <text evidence="2">Belongs to the PhoH family.</text>
</comment>
<comment type="caution">
    <text evidence="8">The sequence shown here is derived from an EMBL/GenBank/DDBJ whole genome shotgun (WGS) entry which is preliminary data.</text>
</comment>
<dbReference type="EMBL" id="JABDJR010000368">
    <property type="protein sequence ID" value="NNF06944.1"/>
    <property type="molecule type" value="Genomic_DNA"/>
</dbReference>
<dbReference type="Gene3D" id="3.40.50.300">
    <property type="entry name" value="P-loop containing nucleotide triphosphate hydrolases"/>
    <property type="match status" value="1"/>
</dbReference>
<accession>A0A7Y2E844</accession>
<evidence type="ECO:0000256" key="5">
    <source>
        <dbReference type="ARBA" id="ARBA00022840"/>
    </source>
</evidence>
<evidence type="ECO:0000256" key="1">
    <source>
        <dbReference type="ARBA" id="ARBA00004496"/>
    </source>
</evidence>
<dbReference type="InterPro" id="IPR051451">
    <property type="entry name" value="PhoH2-like"/>
</dbReference>
<feature type="domain" description="PhoH-like protein" evidence="7">
    <location>
        <begin position="104"/>
        <end position="307"/>
    </location>
</feature>
<gene>
    <name evidence="8" type="ORF">HKN21_09305</name>
</gene>
<dbReference type="GO" id="GO:0005524">
    <property type="term" value="F:ATP binding"/>
    <property type="evidence" value="ECO:0007669"/>
    <property type="project" value="UniProtKB-KW"/>
</dbReference>
<evidence type="ECO:0000259" key="7">
    <source>
        <dbReference type="Pfam" id="PF02562"/>
    </source>
</evidence>
<dbReference type="PANTHER" id="PTHR30473:SF1">
    <property type="entry name" value="PHOH-LIKE PROTEIN"/>
    <property type="match status" value="1"/>
</dbReference>
<dbReference type="PANTHER" id="PTHR30473">
    <property type="entry name" value="PROTEIN PHOH"/>
    <property type="match status" value="1"/>
</dbReference>
<dbReference type="Pfam" id="PF02562">
    <property type="entry name" value="PhoH"/>
    <property type="match status" value="1"/>
</dbReference>
<dbReference type="AlphaFoldDB" id="A0A7Y2E844"/>
<evidence type="ECO:0000313" key="8">
    <source>
        <dbReference type="EMBL" id="NNF06944.1"/>
    </source>
</evidence>
<keyword evidence="5" id="KW-0067">ATP-binding</keyword>
<evidence type="ECO:0000256" key="3">
    <source>
        <dbReference type="ARBA" id="ARBA00022490"/>
    </source>
</evidence>
<evidence type="ECO:0000256" key="6">
    <source>
        <dbReference type="ARBA" id="ARBA00039970"/>
    </source>
</evidence>
<comment type="subcellular location">
    <subcellularLocation>
        <location evidence="1">Cytoplasm</location>
    </subcellularLocation>
</comment>
<dbReference type="InterPro" id="IPR003714">
    <property type="entry name" value="PhoH"/>
</dbReference>
<proteinExistence type="inferred from homology"/>
<keyword evidence="4" id="KW-0547">Nucleotide-binding</keyword>
<evidence type="ECO:0000313" key="9">
    <source>
        <dbReference type="Proteomes" id="UP000547674"/>
    </source>
</evidence>
<reference evidence="8 9" key="1">
    <citation type="submission" date="2020-03" db="EMBL/GenBank/DDBJ databases">
        <title>Metabolic flexibility allows generalist bacteria to become dominant in a frequently disturbed ecosystem.</title>
        <authorList>
            <person name="Chen Y.-J."/>
            <person name="Leung P.M."/>
            <person name="Bay S.K."/>
            <person name="Hugenholtz P."/>
            <person name="Kessler A.J."/>
            <person name="Shelley G."/>
            <person name="Waite D.W."/>
            <person name="Cook P.L."/>
            <person name="Greening C."/>
        </authorList>
    </citation>
    <scope>NUCLEOTIDE SEQUENCE [LARGE SCALE GENOMIC DNA]</scope>
    <source>
        <strain evidence="8">SS_bin_28</strain>
    </source>
</reference>
<sequence length="314" mass="34850">MSFELNDIKPLDLVGERDANLRHLEQQFQVSAVLRNGSLTLSGEEDAVAQANSVVQQLLERVHGGRAVTIPDIDYLSSLLTEEGPEALEGTNGFEELQFERRTVKLKSVGQSEYVSAIRDHDVVFGIGPAGTGKTYLAVAMGVQALRARAVERIILVRPAVEAGESLGFLPGTFEDKIDPYLRPLYDALRDLLPHEKVRKYMDLGVLEIAPLAYMRGRTLSRAFVVLDEAQNTTLKQMKMFLTRLGPYSKAVITGDITQVDLPNAQESGLIRIEHILKGTEGISFTHFQNRDVVRHRLVRSILSAFEKHEGSAD</sequence>
<dbReference type="GO" id="GO:0005829">
    <property type="term" value="C:cytosol"/>
    <property type="evidence" value="ECO:0007669"/>
    <property type="project" value="TreeGrafter"/>
</dbReference>
<evidence type="ECO:0000256" key="4">
    <source>
        <dbReference type="ARBA" id="ARBA00022741"/>
    </source>
</evidence>